<evidence type="ECO:0000256" key="5">
    <source>
        <dbReference type="ARBA" id="ARBA00023242"/>
    </source>
</evidence>
<comment type="subcellular location">
    <subcellularLocation>
        <location evidence="1">Nucleus</location>
    </subcellularLocation>
</comment>
<evidence type="ECO:0000256" key="6">
    <source>
        <dbReference type="SAM" id="MobiDB-lite"/>
    </source>
</evidence>
<evidence type="ECO:0000256" key="3">
    <source>
        <dbReference type="ARBA" id="ARBA00022763"/>
    </source>
</evidence>
<feature type="compositionally biased region" description="Low complexity" evidence="6">
    <location>
        <begin position="55"/>
        <end position="68"/>
    </location>
</feature>
<keyword evidence="9" id="KW-1185">Reference proteome</keyword>
<feature type="compositionally biased region" description="Basic and acidic residues" evidence="6">
    <location>
        <begin position="11"/>
        <end position="33"/>
    </location>
</feature>
<feature type="compositionally biased region" description="Low complexity" evidence="6">
    <location>
        <begin position="146"/>
        <end position="162"/>
    </location>
</feature>
<dbReference type="OrthoDB" id="262529at2759"/>
<organism evidence="8 9">
    <name type="scientific">Absidia repens</name>
    <dbReference type="NCBI Taxonomy" id="90262"/>
    <lineage>
        <taxon>Eukaryota</taxon>
        <taxon>Fungi</taxon>
        <taxon>Fungi incertae sedis</taxon>
        <taxon>Mucoromycota</taxon>
        <taxon>Mucoromycotina</taxon>
        <taxon>Mucoromycetes</taxon>
        <taxon>Mucorales</taxon>
        <taxon>Cunninghamellaceae</taxon>
        <taxon>Absidia</taxon>
    </lineage>
</organism>
<dbReference type="Proteomes" id="UP000193560">
    <property type="component" value="Unassembled WGS sequence"/>
</dbReference>
<dbReference type="GO" id="GO:0003684">
    <property type="term" value="F:damaged DNA binding"/>
    <property type="evidence" value="ECO:0007669"/>
    <property type="project" value="TreeGrafter"/>
</dbReference>
<dbReference type="Gene3D" id="3.40.50.12650">
    <property type="match status" value="1"/>
</dbReference>
<keyword evidence="4" id="KW-0234">DNA repair</keyword>
<accession>A0A1X2HYL0</accession>
<sequence>MSQRVSKRRSSRCDLSKTKGNDTDDKPHIEHPPKKNRLQKALTGSLTNELQLDQTTTTTTTTTTTVTTAPDSPPYDENFEADMAKAMKLSIMSAEKLCDTAILQEASRLDQHQPQQQCPLCNAHMKVSENDFERHVNRCLDQSNDTASIPTTPSSTTTTTTTTAATERQKVSSWGQIFQSIPNTLHNSWIGKMVSTVDNSSSDIASTSVLKTPTPIPAPTPTLDMNSYNGNTAQPRRRVPAYKWMKDTKFIVDAFNYGKIPNCDGYFLTHFHSDHYGGLNHSWSAGPIYCSQVTANLVHKELDVEEQYLHVLPMNESIYVLPHVKVTLIDANHCPGSVLFIFDIQQQSFSNDEGGNNISTWVRHLHTGDFRANPRMCLHPLLRQPENPTIDHLYLDTTYLNAKYGFPAQEECIEAACRVIEVYMGVKDENRPKTMLEQWMGKQTTTTATTASEDSNTNASPSSVFDTMMSNAKLQKKTEGLLVVVGTYSIGKEKVFYAIAKLLKSKIYVTAHKRYLLKCQENPELENMLTDDPLEAHVHIVPLNHIKAENMHAYMKKLSPRFTNMIAFRPTGWTYRPSKAQATEMSIGSLSQVTIAPTDRTLYLKPSHSSPTLKIYGVPYSEHSSFRELASFIASLNINHVVPTVNYEAEKGQQRMLKYLEKWQQDKQGKPINIVPYPAESHW</sequence>
<comment type="similarity">
    <text evidence="2">Belongs to the DNA repair metallo-beta-lactamase (DRMBL) family.</text>
</comment>
<dbReference type="Gene3D" id="3.60.15.10">
    <property type="entry name" value="Ribonuclease Z/Hydroxyacylglutathione hydrolase-like"/>
    <property type="match status" value="1"/>
</dbReference>
<dbReference type="PANTHER" id="PTHR23240">
    <property type="entry name" value="DNA CROSS-LINK REPAIR PROTEIN PSO2/SNM1-RELATED"/>
    <property type="match status" value="1"/>
</dbReference>
<dbReference type="SUPFAM" id="SSF56281">
    <property type="entry name" value="Metallo-hydrolase/oxidoreductase"/>
    <property type="match status" value="1"/>
</dbReference>
<dbReference type="GO" id="GO:0035312">
    <property type="term" value="F:5'-3' DNA exonuclease activity"/>
    <property type="evidence" value="ECO:0007669"/>
    <property type="project" value="TreeGrafter"/>
</dbReference>
<dbReference type="Pfam" id="PF07522">
    <property type="entry name" value="DRMBL"/>
    <property type="match status" value="1"/>
</dbReference>
<dbReference type="InterPro" id="IPR036866">
    <property type="entry name" value="RibonucZ/Hydroxyglut_hydro"/>
</dbReference>
<proteinExistence type="inferred from homology"/>
<dbReference type="STRING" id="90262.A0A1X2HYL0"/>
<feature type="compositionally biased region" description="Polar residues" evidence="6">
    <location>
        <begin position="223"/>
        <end position="232"/>
    </location>
</feature>
<dbReference type="CDD" id="cd16273">
    <property type="entry name" value="SNM1A-1C-like_MBL-fold"/>
    <property type="match status" value="1"/>
</dbReference>
<feature type="domain" description="DNA repair metallo-beta-lactamase" evidence="7">
    <location>
        <begin position="523"/>
        <end position="648"/>
    </location>
</feature>
<feature type="compositionally biased region" description="Polar residues" evidence="6">
    <location>
        <begin position="42"/>
        <end position="54"/>
    </location>
</feature>
<keyword evidence="5" id="KW-0539">Nucleus</keyword>
<dbReference type="GO" id="GO:0005634">
    <property type="term" value="C:nucleus"/>
    <property type="evidence" value="ECO:0007669"/>
    <property type="project" value="UniProtKB-SubCell"/>
</dbReference>
<reference evidence="8 9" key="1">
    <citation type="submission" date="2016-07" db="EMBL/GenBank/DDBJ databases">
        <title>Pervasive Adenine N6-methylation of Active Genes in Fungi.</title>
        <authorList>
            <consortium name="DOE Joint Genome Institute"/>
            <person name="Mondo S.J."/>
            <person name="Dannebaum R.O."/>
            <person name="Kuo R.C."/>
            <person name="Labutti K."/>
            <person name="Haridas S."/>
            <person name="Kuo A."/>
            <person name="Salamov A."/>
            <person name="Ahrendt S.R."/>
            <person name="Lipzen A."/>
            <person name="Sullivan W."/>
            <person name="Andreopoulos W.B."/>
            <person name="Clum A."/>
            <person name="Lindquist E."/>
            <person name="Daum C."/>
            <person name="Ramamoorthy G.K."/>
            <person name="Gryganskyi A."/>
            <person name="Culley D."/>
            <person name="Magnuson J.K."/>
            <person name="James T.Y."/>
            <person name="O'Malley M.A."/>
            <person name="Stajich J.E."/>
            <person name="Spatafora J.W."/>
            <person name="Visel A."/>
            <person name="Grigoriev I.V."/>
        </authorList>
    </citation>
    <scope>NUCLEOTIDE SEQUENCE [LARGE SCALE GENOMIC DNA]</scope>
    <source>
        <strain evidence="8 9">NRRL 1336</strain>
    </source>
</reference>
<keyword evidence="3" id="KW-0227">DNA damage</keyword>
<feature type="region of interest" description="Disordered" evidence="6">
    <location>
        <begin position="143"/>
        <end position="162"/>
    </location>
</feature>
<gene>
    <name evidence="8" type="ORF">BCR42DRAFT_428184</name>
</gene>
<evidence type="ECO:0000256" key="1">
    <source>
        <dbReference type="ARBA" id="ARBA00004123"/>
    </source>
</evidence>
<dbReference type="GO" id="GO:0036297">
    <property type="term" value="P:interstrand cross-link repair"/>
    <property type="evidence" value="ECO:0007669"/>
    <property type="project" value="TreeGrafter"/>
</dbReference>
<evidence type="ECO:0000259" key="7">
    <source>
        <dbReference type="Pfam" id="PF07522"/>
    </source>
</evidence>
<dbReference type="InterPro" id="IPR011084">
    <property type="entry name" value="DRMBL"/>
</dbReference>
<dbReference type="EMBL" id="MCGE01000044">
    <property type="protein sequence ID" value="ORZ05384.1"/>
    <property type="molecule type" value="Genomic_DNA"/>
</dbReference>
<protein>
    <submittedName>
        <fullName evidence="8">DNA repair metallo-beta-lactamase-domain-containing protein</fullName>
    </submittedName>
</protein>
<feature type="compositionally biased region" description="Basic residues" evidence="6">
    <location>
        <begin position="1"/>
        <end position="10"/>
    </location>
</feature>
<name>A0A1X2HYL0_9FUNG</name>
<evidence type="ECO:0000313" key="8">
    <source>
        <dbReference type="EMBL" id="ORZ05384.1"/>
    </source>
</evidence>
<dbReference type="PANTHER" id="PTHR23240:SF6">
    <property type="entry name" value="DNA CROSS-LINK REPAIR 1A PROTEIN"/>
    <property type="match status" value="1"/>
</dbReference>
<feature type="region of interest" description="Disordered" evidence="6">
    <location>
        <begin position="1"/>
        <end position="76"/>
    </location>
</feature>
<comment type="caution">
    <text evidence="8">The sequence shown here is derived from an EMBL/GenBank/DDBJ whole genome shotgun (WGS) entry which is preliminary data.</text>
</comment>
<dbReference type="FunFam" id="3.40.50.12650:FF:000001">
    <property type="entry name" value="DNA cross-link repair 1A"/>
    <property type="match status" value="1"/>
</dbReference>
<evidence type="ECO:0000256" key="4">
    <source>
        <dbReference type="ARBA" id="ARBA00023204"/>
    </source>
</evidence>
<evidence type="ECO:0000313" key="9">
    <source>
        <dbReference type="Proteomes" id="UP000193560"/>
    </source>
</evidence>
<dbReference type="GO" id="GO:0006303">
    <property type="term" value="P:double-strand break repair via nonhomologous end joining"/>
    <property type="evidence" value="ECO:0007669"/>
    <property type="project" value="TreeGrafter"/>
</dbReference>
<dbReference type="AlphaFoldDB" id="A0A1X2HYL0"/>
<evidence type="ECO:0000256" key="2">
    <source>
        <dbReference type="ARBA" id="ARBA00010304"/>
    </source>
</evidence>
<feature type="region of interest" description="Disordered" evidence="6">
    <location>
        <begin position="208"/>
        <end position="232"/>
    </location>
</feature>